<dbReference type="InterPro" id="IPR003439">
    <property type="entry name" value="ABC_transporter-like_ATP-bd"/>
</dbReference>
<dbReference type="CDD" id="cd03230">
    <property type="entry name" value="ABC_DR_subfamily_A"/>
    <property type="match status" value="1"/>
</dbReference>
<feature type="domain" description="ABC transporter" evidence="4">
    <location>
        <begin position="1"/>
        <end position="232"/>
    </location>
</feature>
<dbReference type="RefSeq" id="WP_386044504.1">
    <property type="nucleotide sequence ID" value="NZ_JBHUIO010000003.1"/>
</dbReference>
<organism evidence="5 6">
    <name type="scientific">Tumebacillus lipolyticus</name>
    <dbReference type="NCBI Taxonomy" id="1280370"/>
    <lineage>
        <taxon>Bacteria</taxon>
        <taxon>Bacillati</taxon>
        <taxon>Bacillota</taxon>
        <taxon>Bacilli</taxon>
        <taxon>Bacillales</taxon>
        <taxon>Alicyclobacillaceae</taxon>
        <taxon>Tumebacillus</taxon>
    </lineage>
</organism>
<evidence type="ECO:0000259" key="4">
    <source>
        <dbReference type="PROSITE" id="PS50893"/>
    </source>
</evidence>
<dbReference type="EMBL" id="JBHUIO010000003">
    <property type="protein sequence ID" value="MFD2169388.1"/>
    <property type="molecule type" value="Genomic_DNA"/>
</dbReference>
<evidence type="ECO:0000256" key="3">
    <source>
        <dbReference type="ARBA" id="ARBA00022840"/>
    </source>
</evidence>
<gene>
    <name evidence="5" type="ORF">ACFSOY_05090</name>
</gene>
<evidence type="ECO:0000313" key="5">
    <source>
        <dbReference type="EMBL" id="MFD2169388.1"/>
    </source>
</evidence>
<proteinExistence type="predicted"/>
<dbReference type="PANTHER" id="PTHR42939:SF3">
    <property type="entry name" value="ABC TRANSPORTER ATP-BINDING COMPONENT"/>
    <property type="match status" value="1"/>
</dbReference>
<dbReference type="PANTHER" id="PTHR42939">
    <property type="entry name" value="ABC TRANSPORTER ATP-BINDING PROTEIN ALBC-RELATED"/>
    <property type="match status" value="1"/>
</dbReference>
<dbReference type="InterPro" id="IPR027417">
    <property type="entry name" value="P-loop_NTPase"/>
</dbReference>
<keyword evidence="3 5" id="KW-0067">ATP-binding</keyword>
<sequence>MREEVALSLSGVKKKAGAFTFGPIDLEIEKGYCVAVVGPNGSGKSTLFRLVQNLTRPDAGSINVLGLQQPEQEVKIKQSIGYMPDTVFGFEEMTAVQAGNFSQQWYPSWNEDRFEELIRKMEIDRYQAIEKMSKGTQQRVLFALALARDPQLLLLDEPTANLDPFVSRVMMEEIARELEDGEKTVVIATHSMEEVRKFADYVLFLHRGKLLGYYEKDEILDSWKELWVEGTAAEIARTPGVVSAEGKGPVRVVTCSLEETEQSLRERGHTVLRVHSLELDEIFAELLKEHDRGGNHHVASSVETGRS</sequence>
<accession>A0ABW4ZTP3</accession>
<dbReference type="Pfam" id="PF00005">
    <property type="entry name" value="ABC_tran"/>
    <property type="match status" value="1"/>
</dbReference>
<reference evidence="6" key="1">
    <citation type="journal article" date="2019" name="Int. J. Syst. Evol. Microbiol.">
        <title>The Global Catalogue of Microorganisms (GCM) 10K type strain sequencing project: providing services to taxonomists for standard genome sequencing and annotation.</title>
        <authorList>
            <consortium name="The Broad Institute Genomics Platform"/>
            <consortium name="The Broad Institute Genome Sequencing Center for Infectious Disease"/>
            <person name="Wu L."/>
            <person name="Ma J."/>
        </authorList>
    </citation>
    <scope>NUCLEOTIDE SEQUENCE [LARGE SCALE GENOMIC DNA]</scope>
    <source>
        <strain evidence="6">CGMCC 1.13574</strain>
    </source>
</reference>
<keyword evidence="2" id="KW-0547">Nucleotide-binding</keyword>
<dbReference type="Proteomes" id="UP001597343">
    <property type="component" value="Unassembled WGS sequence"/>
</dbReference>
<comment type="caution">
    <text evidence="5">The sequence shown here is derived from an EMBL/GenBank/DDBJ whole genome shotgun (WGS) entry which is preliminary data.</text>
</comment>
<dbReference type="SMART" id="SM00382">
    <property type="entry name" value="AAA"/>
    <property type="match status" value="1"/>
</dbReference>
<protein>
    <submittedName>
        <fullName evidence="5">ABC transporter ATP-binding protein</fullName>
    </submittedName>
</protein>
<evidence type="ECO:0000256" key="1">
    <source>
        <dbReference type="ARBA" id="ARBA00022448"/>
    </source>
</evidence>
<dbReference type="InterPro" id="IPR003593">
    <property type="entry name" value="AAA+_ATPase"/>
</dbReference>
<dbReference type="InterPro" id="IPR051782">
    <property type="entry name" value="ABC_Transporter_VariousFunc"/>
</dbReference>
<dbReference type="PROSITE" id="PS50893">
    <property type="entry name" value="ABC_TRANSPORTER_2"/>
    <property type="match status" value="1"/>
</dbReference>
<keyword evidence="1" id="KW-0813">Transport</keyword>
<evidence type="ECO:0000313" key="6">
    <source>
        <dbReference type="Proteomes" id="UP001597343"/>
    </source>
</evidence>
<name>A0ABW4ZTP3_9BACL</name>
<dbReference type="Gene3D" id="3.40.50.300">
    <property type="entry name" value="P-loop containing nucleotide triphosphate hydrolases"/>
    <property type="match status" value="1"/>
</dbReference>
<dbReference type="GO" id="GO:0005524">
    <property type="term" value="F:ATP binding"/>
    <property type="evidence" value="ECO:0007669"/>
    <property type="project" value="UniProtKB-KW"/>
</dbReference>
<dbReference type="SUPFAM" id="SSF52540">
    <property type="entry name" value="P-loop containing nucleoside triphosphate hydrolases"/>
    <property type="match status" value="1"/>
</dbReference>
<keyword evidence="6" id="KW-1185">Reference proteome</keyword>
<evidence type="ECO:0000256" key="2">
    <source>
        <dbReference type="ARBA" id="ARBA00022741"/>
    </source>
</evidence>